<dbReference type="Proteomes" id="UP001062846">
    <property type="component" value="Chromosome 5"/>
</dbReference>
<reference evidence="1" key="1">
    <citation type="submission" date="2022-02" db="EMBL/GenBank/DDBJ databases">
        <title>Plant Genome Project.</title>
        <authorList>
            <person name="Zhang R.-G."/>
        </authorList>
    </citation>
    <scope>NUCLEOTIDE SEQUENCE</scope>
    <source>
        <strain evidence="1">AT1</strain>
    </source>
</reference>
<evidence type="ECO:0000313" key="2">
    <source>
        <dbReference type="Proteomes" id="UP001062846"/>
    </source>
</evidence>
<keyword evidence="2" id="KW-1185">Reference proteome</keyword>
<proteinExistence type="predicted"/>
<dbReference type="EMBL" id="CM046392">
    <property type="protein sequence ID" value="KAI8555716.1"/>
    <property type="molecule type" value="Genomic_DNA"/>
</dbReference>
<comment type="caution">
    <text evidence="1">The sequence shown here is derived from an EMBL/GenBank/DDBJ whole genome shotgun (WGS) entry which is preliminary data.</text>
</comment>
<name>A0ACC0NR37_RHOML</name>
<organism evidence="1 2">
    <name type="scientific">Rhododendron molle</name>
    <name type="common">Chinese azalea</name>
    <name type="synonym">Azalea mollis</name>
    <dbReference type="NCBI Taxonomy" id="49168"/>
    <lineage>
        <taxon>Eukaryota</taxon>
        <taxon>Viridiplantae</taxon>
        <taxon>Streptophyta</taxon>
        <taxon>Embryophyta</taxon>
        <taxon>Tracheophyta</taxon>
        <taxon>Spermatophyta</taxon>
        <taxon>Magnoliopsida</taxon>
        <taxon>eudicotyledons</taxon>
        <taxon>Gunneridae</taxon>
        <taxon>Pentapetalae</taxon>
        <taxon>asterids</taxon>
        <taxon>Ericales</taxon>
        <taxon>Ericaceae</taxon>
        <taxon>Ericoideae</taxon>
        <taxon>Rhodoreae</taxon>
        <taxon>Rhododendron</taxon>
    </lineage>
</organism>
<protein>
    <submittedName>
        <fullName evidence="1">Uncharacterized protein</fullName>
    </submittedName>
</protein>
<gene>
    <name evidence="1" type="ORF">RHMOL_Rhmol05G0196500</name>
</gene>
<evidence type="ECO:0000313" key="1">
    <source>
        <dbReference type="EMBL" id="KAI8555716.1"/>
    </source>
</evidence>
<accession>A0ACC0NR37</accession>
<sequence length="69" mass="7447">MERQNSSRSCSKSSGQKTAERIATLTASTTAATRALATDTCGQTTPVMAELAEQRGSDLREEKTKKKKL</sequence>